<proteinExistence type="predicted"/>
<comment type="caution">
    <text evidence="1">The sequence shown here is derived from an EMBL/GenBank/DDBJ whole genome shotgun (WGS) entry which is preliminary data.</text>
</comment>
<sequence length="108" mass="12050">MNLGGIYWITNKSSVAHPYVLFKYIEDTSECYLCAITSNTKKANIPGNVLLDSSEGNLDKQSVVEVSKVVVLQSSEVKEQIGILSQKRVAEILQGMQFIETSFLHNRL</sequence>
<dbReference type="Proteomes" id="UP000754563">
    <property type="component" value="Unassembled WGS sequence"/>
</dbReference>
<dbReference type="EMBL" id="JAGQLH010000020">
    <property type="protein sequence ID" value="MCA9385451.1"/>
    <property type="molecule type" value="Genomic_DNA"/>
</dbReference>
<evidence type="ECO:0000313" key="2">
    <source>
        <dbReference type="Proteomes" id="UP000754563"/>
    </source>
</evidence>
<accession>A0A955RK62</accession>
<gene>
    <name evidence="1" type="ORF">KC717_02260</name>
</gene>
<dbReference type="AlphaFoldDB" id="A0A955RK62"/>
<dbReference type="SUPFAM" id="SSF50118">
    <property type="entry name" value="Cell growth inhibitor/plasmid maintenance toxic component"/>
    <property type="match status" value="1"/>
</dbReference>
<dbReference type="Gene3D" id="2.30.30.110">
    <property type="match status" value="1"/>
</dbReference>
<reference evidence="1" key="1">
    <citation type="submission" date="2020-04" db="EMBL/GenBank/DDBJ databases">
        <authorList>
            <person name="Zhang T."/>
        </authorList>
    </citation>
    <scope>NUCLEOTIDE SEQUENCE</scope>
    <source>
        <strain evidence="1">HKST-UBA11</strain>
    </source>
</reference>
<organism evidence="1 2">
    <name type="scientific">Candidatus Dojkabacteria bacterium</name>
    <dbReference type="NCBI Taxonomy" id="2099670"/>
    <lineage>
        <taxon>Bacteria</taxon>
        <taxon>Candidatus Dojkabacteria</taxon>
    </lineage>
</organism>
<name>A0A955RK62_9BACT</name>
<dbReference type="Pfam" id="PF02452">
    <property type="entry name" value="PemK_toxin"/>
    <property type="match status" value="1"/>
</dbReference>
<evidence type="ECO:0000313" key="1">
    <source>
        <dbReference type="EMBL" id="MCA9385451.1"/>
    </source>
</evidence>
<reference evidence="1" key="2">
    <citation type="journal article" date="2021" name="Microbiome">
        <title>Successional dynamics and alternative stable states in a saline activated sludge microbial community over 9 years.</title>
        <authorList>
            <person name="Wang Y."/>
            <person name="Ye J."/>
            <person name="Ju F."/>
            <person name="Liu L."/>
            <person name="Boyd J.A."/>
            <person name="Deng Y."/>
            <person name="Parks D.H."/>
            <person name="Jiang X."/>
            <person name="Yin X."/>
            <person name="Woodcroft B.J."/>
            <person name="Tyson G.W."/>
            <person name="Hugenholtz P."/>
            <person name="Polz M.F."/>
            <person name="Zhang T."/>
        </authorList>
    </citation>
    <scope>NUCLEOTIDE SEQUENCE</scope>
    <source>
        <strain evidence="1">HKST-UBA11</strain>
    </source>
</reference>
<protein>
    <submittedName>
        <fullName evidence="1">Type II toxin-antitoxin system PemK/MazF family toxin</fullName>
    </submittedName>
</protein>
<dbReference type="InterPro" id="IPR003477">
    <property type="entry name" value="PemK-like"/>
</dbReference>
<dbReference type="InterPro" id="IPR011067">
    <property type="entry name" value="Plasmid_toxin/cell-grow_inhib"/>
</dbReference>
<dbReference type="GO" id="GO:0003677">
    <property type="term" value="F:DNA binding"/>
    <property type="evidence" value="ECO:0007669"/>
    <property type="project" value="InterPro"/>
</dbReference>